<dbReference type="EMBL" id="AAKVAS010000044">
    <property type="protein sequence ID" value="ECW0109992.1"/>
    <property type="molecule type" value="Genomic_DNA"/>
</dbReference>
<comment type="subcellular location">
    <subcellularLocation>
        <location evidence="1">Membrane</location>
    </subcellularLocation>
</comment>
<keyword evidence="3" id="KW-1133">Transmembrane helix</keyword>
<dbReference type="SUPFAM" id="SSF54523">
    <property type="entry name" value="Pili subunits"/>
    <property type="match status" value="1"/>
</dbReference>
<organism evidence="5">
    <name type="scientific">Salmonella enterica I</name>
    <dbReference type="NCBI Taxonomy" id="59201"/>
    <lineage>
        <taxon>Bacteria</taxon>
        <taxon>Pseudomonadati</taxon>
        <taxon>Pseudomonadota</taxon>
        <taxon>Gammaproteobacteria</taxon>
        <taxon>Enterobacterales</taxon>
        <taxon>Enterobacteriaceae</taxon>
        <taxon>Salmonella</taxon>
    </lineage>
</organism>
<comment type="caution">
    <text evidence="5">The sequence shown here is derived from an EMBL/GenBank/DDBJ whole genome shotgun (WGS) entry which is preliminary data.</text>
</comment>
<dbReference type="InterPro" id="IPR045584">
    <property type="entry name" value="Pilin-like"/>
</dbReference>
<accession>A0A612HDA5</accession>
<feature type="compositionally biased region" description="Polar residues" evidence="2">
    <location>
        <begin position="1"/>
        <end position="19"/>
    </location>
</feature>
<dbReference type="Gene3D" id="3.30.1690.10">
    <property type="entry name" value="TcpA-like pilin"/>
    <property type="match status" value="1"/>
</dbReference>
<dbReference type="GO" id="GO:0016020">
    <property type="term" value="C:membrane"/>
    <property type="evidence" value="ECO:0007669"/>
    <property type="project" value="UniProtKB-SubCell"/>
</dbReference>
<sequence>MNESVISLNNCGVGSTDRGSNPREPDRGWALMEQGVVGIVIIVVIVSVLAYALTLWLRKDVASETTNIQTIITSTQGLLKDSDGYNFTSAAKMTGALIQQGGVSRSMTIRGDVQAGTATLWNTWGGAVTLTPLNTAGFNNGFTLTYEKVPQAACVQIATRLSKSGVVDGITINATAHADGKVTTEQAGAQCTKDSGRTGTNKLIFTVNN</sequence>
<feature type="transmembrane region" description="Helical" evidence="3">
    <location>
        <begin position="35"/>
        <end position="57"/>
    </location>
</feature>
<evidence type="ECO:0000256" key="1">
    <source>
        <dbReference type="ARBA" id="ARBA00004370"/>
    </source>
</evidence>
<reference evidence="5" key="1">
    <citation type="submission" date="2019-09" db="EMBL/GenBank/DDBJ databases">
        <authorList>
            <consortium name="GenomeTrakr network: Whole genome sequencing for foodborne pathogen traceback"/>
        </authorList>
    </citation>
    <scope>NUCLEOTIDE SEQUENCE</scope>
    <source>
        <strain evidence="5">AUSMDU00020873</strain>
    </source>
</reference>
<evidence type="ECO:0000256" key="3">
    <source>
        <dbReference type="SAM" id="Phobius"/>
    </source>
</evidence>
<evidence type="ECO:0000256" key="2">
    <source>
        <dbReference type="SAM" id="MobiDB-lite"/>
    </source>
</evidence>
<evidence type="ECO:0000259" key="4">
    <source>
        <dbReference type="Pfam" id="PF08805"/>
    </source>
</evidence>
<keyword evidence="3" id="KW-0812">Transmembrane</keyword>
<keyword evidence="3" id="KW-0472">Membrane</keyword>
<dbReference type="InterPro" id="IPR014911">
    <property type="entry name" value="PilS_N"/>
</dbReference>
<name>A0A612HDA5_SALET</name>
<feature type="region of interest" description="Disordered" evidence="2">
    <location>
        <begin position="1"/>
        <end position="26"/>
    </location>
</feature>
<evidence type="ECO:0000313" key="5">
    <source>
        <dbReference type="EMBL" id="ECW0109992.1"/>
    </source>
</evidence>
<dbReference type="AlphaFoldDB" id="A0A612HDA5"/>
<proteinExistence type="predicted"/>
<dbReference type="Pfam" id="PF08805">
    <property type="entry name" value="PilS"/>
    <property type="match status" value="1"/>
</dbReference>
<gene>
    <name evidence="5" type="ORF">F3Q63_22955</name>
</gene>
<protein>
    <submittedName>
        <fullName evidence="5">Pilus assembly protein PilX</fullName>
    </submittedName>
</protein>
<feature type="domain" description="Type 4 secretion system PilS N-terminal" evidence="4">
    <location>
        <begin position="59"/>
        <end position="208"/>
    </location>
</feature>